<comment type="catalytic activity">
    <reaction evidence="24">
        <text>NADPH + O2 + H(+) = H2O2 + NADP(+)</text>
        <dbReference type="Rhea" id="RHEA:11260"/>
        <dbReference type="ChEBI" id="CHEBI:15378"/>
        <dbReference type="ChEBI" id="CHEBI:15379"/>
        <dbReference type="ChEBI" id="CHEBI:16240"/>
        <dbReference type="ChEBI" id="CHEBI:57783"/>
        <dbReference type="ChEBI" id="CHEBI:58349"/>
        <dbReference type="EC" id="1.6.3.1"/>
    </reaction>
    <physiologicalReaction direction="left-to-right" evidence="24">
        <dbReference type="Rhea" id="RHEA:11261"/>
    </physiologicalReaction>
</comment>
<evidence type="ECO:0000256" key="5">
    <source>
        <dbReference type="ARBA" id="ARBA00022481"/>
    </source>
</evidence>
<evidence type="ECO:0000313" key="35">
    <source>
        <dbReference type="EMBL" id="ELU10315.1"/>
    </source>
</evidence>
<keyword evidence="14 33" id="KW-0560">Oxidoreductase</keyword>
<dbReference type="Pfam" id="PF00743">
    <property type="entry name" value="FMO-like"/>
    <property type="match status" value="1"/>
</dbReference>
<dbReference type="InterPro" id="IPR036188">
    <property type="entry name" value="FAD/NAD-bd_sf"/>
</dbReference>
<evidence type="ECO:0000256" key="4">
    <source>
        <dbReference type="ARBA" id="ARBA00009183"/>
    </source>
</evidence>
<comment type="catalytic activity">
    <reaction evidence="29">
        <text>(2E)-geranial + NADPH + O2 + H(+) = (1E)-2,6-dimethylhepta-1,5-dien-1-yl formate + NADP(+) + H2O</text>
        <dbReference type="Rhea" id="RHEA:54860"/>
        <dbReference type="ChEBI" id="CHEBI:15377"/>
        <dbReference type="ChEBI" id="CHEBI:15378"/>
        <dbReference type="ChEBI" id="CHEBI:15379"/>
        <dbReference type="ChEBI" id="CHEBI:16980"/>
        <dbReference type="ChEBI" id="CHEBI:57783"/>
        <dbReference type="ChEBI" id="CHEBI:58349"/>
        <dbReference type="ChEBI" id="CHEBI:138375"/>
    </reaction>
    <physiologicalReaction direction="left-to-right" evidence="29">
        <dbReference type="Rhea" id="RHEA:54861"/>
    </physiologicalReaction>
</comment>
<dbReference type="GO" id="GO:0050661">
    <property type="term" value="F:NADP binding"/>
    <property type="evidence" value="ECO:0007669"/>
    <property type="project" value="InterPro"/>
</dbReference>
<keyword evidence="10 33" id="KW-0274">FAD</keyword>
<reference evidence="36" key="3">
    <citation type="submission" date="2015-06" db="UniProtKB">
        <authorList>
            <consortium name="EnsemblMetazoa"/>
        </authorList>
    </citation>
    <scope>IDENTIFICATION</scope>
</reference>
<evidence type="ECO:0000256" key="22">
    <source>
        <dbReference type="ARBA" id="ARBA00047574"/>
    </source>
</evidence>
<dbReference type="OrthoDB" id="66881at2759"/>
<evidence type="ECO:0000256" key="32">
    <source>
        <dbReference type="ARBA" id="ARBA00049475"/>
    </source>
</evidence>
<evidence type="ECO:0000256" key="33">
    <source>
        <dbReference type="PIRNR" id="PIRNR000332"/>
    </source>
</evidence>
<evidence type="ECO:0000256" key="26">
    <source>
        <dbReference type="ARBA" id="ARBA00048041"/>
    </source>
</evidence>
<dbReference type="EMBL" id="KB297594">
    <property type="protein sequence ID" value="ELU10315.1"/>
    <property type="molecule type" value="Genomic_DNA"/>
</dbReference>
<dbReference type="OMA" id="HAENGHW"/>
<evidence type="ECO:0000256" key="29">
    <source>
        <dbReference type="ARBA" id="ARBA00048989"/>
    </source>
</evidence>
<comment type="catalytic activity">
    <reaction evidence="30">
        <text>heptan-4-one + NADPH + O2 + H(+) = propyl butanoate + NADP(+) + H2O</text>
        <dbReference type="Rhea" id="RHEA:54852"/>
        <dbReference type="ChEBI" id="CHEBI:15377"/>
        <dbReference type="ChEBI" id="CHEBI:15378"/>
        <dbReference type="ChEBI" id="CHEBI:15379"/>
        <dbReference type="ChEBI" id="CHEBI:57783"/>
        <dbReference type="ChEBI" id="CHEBI:58349"/>
        <dbReference type="ChEBI" id="CHEBI:89484"/>
        <dbReference type="ChEBI" id="CHEBI:89719"/>
    </reaction>
    <physiologicalReaction direction="left-to-right" evidence="30">
        <dbReference type="Rhea" id="RHEA:54853"/>
    </physiologicalReaction>
</comment>
<evidence type="ECO:0000256" key="11">
    <source>
        <dbReference type="ARBA" id="ARBA00022848"/>
    </source>
</evidence>
<keyword evidence="15 33" id="KW-0503">Monooxygenase</keyword>
<keyword evidence="17 33" id="KW-0472">Membrane</keyword>
<comment type="function">
    <text evidence="19">Broad spectrum monooxygenase that catalyzes the oxygenation of a wide variety of nitrogen- and sulfur-containing compounds including xenobiotics. Catalyzes the S-oxygenation of hypotaurine to produce taurine, an organic osmolyte involved in cell volume regulation as well as a variety of cytoprotective and developmental processes. In vitro, catalyzes the N-oxygenation of trimethylamine (TMA) to produce trimethylamine N-oxide (TMAO) and could therefore participate to the detoxification of this compound that is generated by the action of gut microbiota from dietary precursors such as choline, choline containing compounds, betaine or L-carnitine.</text>
</comment>
<keyword evidence="37" id="KW-1185">Reference proteome</keyword>
<evidence type="ECO:0000256" key="13">
    <source>
        <dbReference type="ARBA" id="ARBA00022989"/>
    </source>
</evidence>
<keyword evidence="8" id="KW-0812">Transmembrane</keyword>
<protein>
    <recommendedName>
        <fullName evidence="34">Flavin-containing monooxygenase</fullName>
        <ecNumber evidence="34">1.-.-.-</ecNumber>
    </recommendedName>
</protein>
<dbReference type="EC" id="1.-.-.-" evidence="34"/>
<keyword evidence="6" id="KW-0597">Phosphoprotein</keyword>
<comment type="similarity">
    <text evidence="4 33 34">Belongs to the FMO family.</text>
</comment>
<keyword evidence="11" id="KW-0492">Microsome</keyword>
<keyword evidence="7 33" id="KW-0285">Flavoprotein</keyword>
<dbReference type="GO" id="GO:0004499">
    <property type="term" value="F:N,N-dimethylaniline monooxygenase activity"/>
    <property type="evidence" value="ECO:0007669"/>
    <property type="project" value="UniProtKB-UniRule"/>
</dbReference>
<evidence type="ECO:0000256" key="28">
    <source>
        <dbReference type="ARBA" id="ARBA00048459"/>
    </source>
</evidence>
<reference evidence="35 37" key="2">
    <citation type="journal article" date="2013" name="Nature">
        <title>Insights into bilaterian evolution from three spiralian genomes.</title>
        <authorList>
            <person name="Simakov O."/>
            <person name="Marletaz F."/>
            <person name="Cho S.J."/>
            <person name="Edsinger-Gonzales E."/>
            <person name="Havlak P."/>
            <person name="Hellsten U."/>
            <person name="Kuo D.H."/>
            <person name="Larsson T."/>
            <person name="Lv J."/>
            <person name="Arendt D."/>
            <person name="Savage R."/>
            <person name="Osoegawa K."/>
            <person name="de Jong P."/>
            <person name="Grimwood J."/>
            <person name="Chapman J.A."/>
            <person name="Shapiro H."/>
            <person name="Aerts A."/>
            <person name="Otillar R.P."/>
            <person name="Terry A.Y."/>
            <person name="Boore J.L."/>
            <person name="Grigoriev I.V."/>
            <person name="Lindberg D.R."/>
            <person name="Seaver E.C."/>
            <person name="Weisblat D.A."/>
            <person name="Putnam N.H."/>
            <person name="Rokhsar D.S."/>
        </authorList>
    </citation>
    <scope>NUCLEOTIDE SEQUENCE</scope>
    <source>
        <strain evidence="35 37">I ESC-2004</strain>
    </source>
</reference>
<evidence type="ECO:0000256" key="30">
    <source>
        <dbReference type="ARBA" id="ARBA00048990"/>
    </source>
</evidence>
<reference evidence="37" key="1">
    <citation type="submission" date="2012-12" db="EMBL/GenBank/DDBJ databases">
        <authorList>
            <person name="Hellsten U."/>
            <person name="Grimwood J."/>
            <person name="Chapman J.A."/>
            <person name="Shapiro H."/>
            <person name="Aerts A."/>
            <person name="Otillar R.P."/>
            <person name="Terry A.Y."/>
            <person name="Boore J.L."/>
            <person name="Simakov O."/>
            <person name="Marletaz F."/>
            <person name="Cho S.-J."/>
            <person name="Edsinger-Gonzales E."/>
            <person name="Havlak P."/>
            <person name="Kuo D.-H."/>
            <person name="Larsson T."/>
            <person name="Lv J."/>
            <person name="Arendt D."/>
            <person name="Savage R."/>
            <person name="Osoegawa K."/>
            <person name="de Jong P."/>
            <person name="Lindberg D.R."/>
            <person name="Seaver E.C."/>
            <person name="Weisblat D.A."/>
            <person name="Putnam N.H."/>
            <person name="Grigoriev I.V."/>
            <person name="Rokhsar D.S."/>
        </authorList>
    </citation>
    <scope>NUCLEOTIDE SEQUENCE</scope>
    <source>
        <strain evidence="37">I ESC-2004</strain>
    </source>
</reference>
<dbReference type="STRING" id="283909.R7V3E0"/>
<evidence type="ECO:0000256" key="19">
    <source>
        <dbReference type="ARBA" id="ARBA00045957"/>
    </source>
</evidence>
<dbReference type="PANTHER" id="PTHR23023">
    <property type="entry name" value="DIMETHYLANILINE MONOOXYGENASE"/>
    <property type="match status" value="1"/>
</dbReference>
<accession>R7V3E0</accession>
<evidence type="ECO:0000256" key="23">
    <source>
        <dbReference type="ARBA" id="ARBA00047855"/>
    </source>
</evidence>
<dbReference type="FunFam" id="3.50.50.60:FF:000159">
    <property type="entry name" value="Dimethylaniline monooxygenase [N-oxide-forming]"/>
    <property type="match status" value="1"/>
</dbReference>
<dbReference type="AlphaFoldDB" id="R7V3E0"/>
<evidence type="ECO:0000256" key="6">
    <source>
        <dbReference type="ARBA" id="ARBA00022553"/>
    </source>
</evidence>
<comment type="function">
    <text evidence="18">Acts as a Baeyer-Villiger monooxygenase on a broad range of substrates. Catalyzes the insertion of an oxygen atom into a carbon-carbon bond adjacent to a carbonyl, which converts ketones to esters. Active on diverse carbonyl compounds, whereas soft nucleophiles are mostly non- or poorly reactive. In contrast with other forms of FMO it is non- or poorly active on 'classical' substrates such as drugs, pesticides, and dietary components containing soft nucleophilic heteroatoms. Able to oxidize drug molecules bearing a carbonyl group on an aliphatic chain, such as nabumetone and pentoxifylline. Also, in the absence of substrates, shows slow but yet significant NADPH oxidase activity. Acts as a positive modulator of cholesterol biosynthesis as well as glucose homeostasis, promoting metabolic aging via pleiotropic effects.</text>
</comment>
<dbReference type="GO" id="GO:0050660">
    <property type="term" value="F:flavin adenine dinucleotide binding"/>
    <property type="evidence" value="ECO:0007669"/>
    <property type="project" value="InterPro"/>
</dbReference>
<proteinExistence type="inferred from homology"/>
<dbReference type="GO" id="GO:0006629">
    <property type="term" value="P:lipid metabolic process"/>
    <property type="evidence" value="ECO:0007669"/>
    <property type="project" value="UniProtKB-KW"/>
</dbReference>
<evidence type="ECO:0000256" key="27">
    <source>
        <dbReference type="ARBA" id="ARBA00048088"/>
    </source>
</evidence>
<comment type="catalytic activity">
    <reaction evidence="22">
        <text>heptan-2-one + NADPH + O2 + H(+) = pentyl acetate + NADP(+) + H2O</text>
        <dbReference type="Rhea" id="RHEA:54836"/>
        <dbReference type="ChEBI" id="CHEBI:5672"/>
        <dbReference type="ChEBI" id="CHEBI:15377"/>
        <dbReference type="ChEBI" id="CHEBI:15378"/>
        <dbReference type="ChEBI" id="CHEBI:15379"/>
        <dbReference type="ChEBI" id="CHEBI:57783"/>
        <dbReference type="ChEBI" id="CHEBI:58349"/>
        <dbReference type="ChEBI" id="CHEBI:87362"/>
    </reaction>
    <physiologicalReaction direction="left-to-right" evidence="22">
        <dbReference type="Rhea" id="RHEA:54837"/>
    </physiologicalReaction>
</comment>
<evidence type="ECO:0000256" key="3">
    <source>
        <dbReference type="ARBA" id="ARBA00004524"/>
    </source>
</evidence>
<name>R7V3E0_CAPTE</name>
<evidence type="ECO:0000256" key="20">
    <source>
        <dbReference type="ARBA" id="ARBA00047338"/>
    </source>
</evidence>
<keyword evidence="5" id="KW-0488">Methylation</keyword>
<evidence type="ECO:0000256" key="15">
    <source>
        <dbReference type="ARBA" id="ARBA00023033"/>
    </source>
</evidence>
<comment type="catalytic activity">
    <reaction evidence="23">
        <text>sulcatone + NADPH + O2 + H(+) = 4-methylpent-3-en-1-yl acetate + NADP(+) + H2O</text>
        <dbReference type="Rhea" id="RHEA:54864"/>
        <dbReference type="ChEBI" id="CHEBI:15377"/>
        <dbReference type="ChEBI" id="CHEBI:15378"/>
        <dbReference type="ChEBI" id="CHEBI:15379"/>
        <dbReference type="ChEBI" id="CHEBI:16310"/>
        <dbReference type="ChEBI" id="CHEBI:57783"/>
        <dbReference type="ChEBI" id="CHEBI:58349"/>
        <dbReference type="ChEBI" id="CHEBI:138373"/>
    </reaction>
    <physiologicalReaction direction="left-to-right" evidence="23">
        <dbReference type="Rhea" id="RHEA:54865"/>
    </physiologicalReaction>
</comment>
<dbReference type="Proteomes" id="UP000014760">
    <property type="component" value="Unassembled WGS sequence"/>
</dbReference>
<dbReference type="PIRSF" id="PIRSF000332">
    <property type="entry name" value="FMO"/>
    <property type="match status" value="1"/>
</dbReference>
<evidence type="ECO:0000256" key="34">
    <source>
        <dbReference type="RuleBase" id="RU361177"/>
    </source>
</evidence>
<dbReference type="EMBL" id="AMQN01006089">
    <property type="status" value="NOT_ANNOTATED_CDS"/>
    <property type="molecule type" value="Genomic_DNA"/>
</dbReference>
<dbReference type="InterPro" id="IPR002257">
    <property type="entry name" value="Flavin_mOase_5"/>
</dbReference>
<comment type="catalytic activity">
    <reaction evidence="31">
        <text>N,N-dimethylaniline + NADPH + O2 + H(+) = N,N-dimethylaniline N-oxide + NADP(+) + H2O</text>
        <dbReference type="Rhea" id="RHEA:24468"/>
        <dbReference type="ChEBI" id="CHEBI:15377"/>
        <dbReference type="ChEBI" id="CHEBI:15378"/>
        <dbReference type="ChEBI" id="CHEBI:15379"/>
        <dbReference type="ChEBI" id="CHEBI:16269"/>
        <dbReference type="ChEBI" id="CHEBI:17735"/>
        <dbReference type="ChEBI" id="CHEBI:57783"/>
        <dbReference type="ChEBI" id="CHEBI:58349"/>
        <dbReference type="EC" id="1.14.13.8"/>
    </reaction>
    <physiologicalReaction direction="left-to-right" evidence="31">
        <dbReference type="Rhea" id="RHEA:24469"/>
    </physiologicalReaction>
</comment>
<keyword evidence="16" id="KW-0443">Lipid metabolism</keyword>
<evidence type="ECO:0000313" key="37">
    <source>
        <dbReference type="Proteomes" id="UP000014760"/>
    </source>
</evidence>
<keyword evidence="12 33" id="KW-0521">NADP</keyword>
<dbReference type="GO" id="GO:0016174">
    <property type="term" value="F:NAD(P)H oxidase H2O2-forming activity"/>
    <property type="evidence" value="ECO:0007669"/>
    <property type="project" value="UniProtKB-EC"/>
</dbReference>
<comment type="catalytic activity">
    <reaction evidence="20">
        <text>hypotaurine + NADH + O2 + H(+) = taurine + NAD(+) + H2O</text>
        <dbReference type="Rhea" id="RHEA:74111"/>
        <dbReference type="ChEBI" id="CHEBI:15377"/>
        <dbReference type="ChEBI" id="CHEBI:15378"/>
        <dbReference type="ChEBI" id="CHEBI:15379"/>
        <dbReference type="ChEBI" id="CHEBI:57540"/>
        <dbReference type="ChEBI" id="CHEBI:57853"/>
        <dbReference type="ChEBI" id="CHEBI:57945"/>
        <dbReference type="ChEBI" id="CHEBI:507393"/>
        <dbReference type="EC" id="1.14.13.8"/>
    </reaction>
    <physiologicalReaction direction="left-to-right" evidence="20">
        <dbReference type="Rhea" id="RHEA:74112"/>
    </physiologicalReaction>
</comment>
<dbReference type="InterPro" id="IPR050346">
    <property type="entry name" value="FMO-like"/>
</dbReference>
<evidence type="ECO:0000256" key="24">
    <source>
        <dbReference type="ARBA" id="ARBA00047864"/>
    </source>
</evidence>
<dbReference type="SUPFAM" id="SSF51905">
    <property type="entry name" value="FAD/NAD(P)-binding domain"/>
    <property type="match status" value="2"/>
</dbReference>
<evidence type="ECO:0000256" key="18">
    <source>
        <dbReference type="ARBA" id="ARBA00045722"/>
    </source>
</evidence>
<evidence type="ECO:0000256" key="10">
    <source>
        <dbReference type="ARBA" id="ARBA00022827"/>
    </source>
</evidence>
<evidence type="ECO:0000256" key="25">
    <source>
        <dbReference type="ARBA" id="ARBA00047977"/>
    </source>
</evidence>
<dbReference type="InterPro" id="IPR020946">
    <property type="entry name" value="Flavin_mOase-like"/>
</dbReference>
<dbReference type="PRINTS" id="PR01125">
    <property type="entry name" value="FMOXYGENASE5"/>
</dbReference>
<comment type="subcellular location">
    <subcellularLocation>
        <location evidence="2">Endoplasmic reticulum membrane</location>
        <topology evidence="2">Single-pass membrane protein</topology>
    </subcellularLocation>
    <subcellularLocation>
        <location evidence="3">Microsome membrane</location>
    </subcellularLocation>
</comment>
<keyword evidence="13" id="KW-1133">Transmembrane helix</keyword>
<comment type="catalytic activity">
    <reaction evidence="25">
        <text>hexan-3-one + NADPH + O2 + H(+) = ethyl butanoate + NADP(+) + H2O</text>
        <dbReference type="Rhea" id="RHEA:54844"/>
        <dbReference type="ChEBI" id="CHEBI:15377"/>
        <dbReference type="ChEBI" id="CHEBI:15378"/>
        <dbReference type="ChEBI" id="CHEBI:15379"/>
        <dbReference type="ChEBI" id="CHEBI:57783"/>
        <dbReference type="ChEBI" id="CHEBI:58349"/>
        <dbReference type="ChEBI" id="CHEBI:88764"/>
        <dbReference type="ChEBI" id="CHEBI:89891"/>
    </reaction>
    <physiologicalReaction direction="left-to-right" evidence="25">
        <dbReference type="Rhea" id="RHEA:54845"/>
    </physiologicalReaction>
</comment>
<evidence type="ECO:0000256" key="7">
    <source>
        <dbReference type="ARBA" id="ARBA00022630"/>
    </source>
</evidence>
<evidence type="ECO:0000256" key="21">
    <source>
        <dbReference type="ARBA" id="ARBA00047426"/>
    </source>
</evidence>
<comment type="catalytic activity">
    <reaction evidence="27">
        <text>trimethylamine + NADPH + O2 = trimethylamine N-oxide + NADP(+) + H2O</text>
        <dbReference type="Rhea" id="RHEA:31979"/>
        <dbReference type="ChEBI" id="CHEBI:15377"/>
        <dbReference type="ChEBI" id="CHEBI:15379"/>
        <dbReference type="ChEBI" id="CHEBI:15724"/>
        <dbReference type="ChEBI" id="CHEBI:57783"/>
        <dbReference type="ChEBI" id="CHEBI:58349"/>
        <dbReference type="ChEBI" id="CHEBI:58389"/>
        <dbReference type="EC" id="1.14.13.148"/>
    </reaction>
    <physiologicalReaction direction="left-to-right" evidence="27">
        <dbReference type="Rhea" id="RHEA:31980"/>
    </physiologicalReaction>
</comment>
<evidence type="ECO:0000313" key="36">
    <source>
        <dbReference type="EnsemblMetazoa" id="CapteP224760"/>
    </source>
</evidence>
<sequence>MSARKRVAVIGAGASGLAAIKCCLDEGLQPVCLERTNDIGGLWNFTETVVDGQSCVMKTTVINTSKEMMCYSDFPADKECPNYMHNTRLMQYFREYAKHFNILPSIRFGVKVRKVKKSSDYDESGKWVIDLEENGEQKTELFDAVLVCTGHHADKNEPSFPGEDKFKGIRLHTHGYRSYKGFEDKRVVVIGIGNSGGDIAVELSKIAKQVYLSTRRGSWVVNRVGTAGVPFDVEGLRRYLEWLPLKLRNRIYENEANKKFNHADYGLKPDNHLMSAHIMVNDELPNRIISGTVVVKHNVEKITETSVIFTDGSRVDDIDIIVYATGYKFGFPFLEDPVFQVNENKLPLFKYMYPPDLKHHTLAVIGYVQPIGAINPIAELQCRLATHIFKGNKLLPSREKMWEDIRKKEAAMAARFYASPRHTIQVDFIPFMDELADLLGCKPNLKQLWVTDPRLAFNVFFGPCTTYQYRLRGPGAWPHARDAILTQWDRIYHPLRETRKQYISREIVRDDIPCVGQA</sequence>
<comment type="catalytic activity">
    <reaction evidence="32">
        <text>octan-3-one + NADPH + O2 + H(+) = pentyl propanoate + NADP(+) + H2O</text>
        <dbReference type="Rhea" id="RHEA:54840"/>
        <dbReference type="ChEBI" id="CHEBI:15377"/>
        <dbReference type="ChEBI" id="CHEBI:15378"/>
        <dbReference type="ChEBI" id="CHEBI:15379"/>
        <dbReference type="ChEBI" id="CHEBI:57783"/>
        <dbReference type="ChEBI" id="CHEBI:58349"/>
        <dbReference type="ChEBI" id="CHEBI:80946"/>
        <dbReference type="ChEBI" id="CHEBI:87373"/>
    </reaction>
    <physiologicalReaction direction="left-to-right" evidence="32">
        <dbReference type="Rhea" id="RHEA:54841"/>
    </physiologicalReaction>
</comment>
<organism evidence="35">
    <name type="scientific">Capitella teleta</name>
    <name type="common">Polychaete worm</name>
    <dbReference type="NCBI Taxonomy" id="283909"/>
    <lineage>
        <taxon>Eukaryota</taxon>
        <taxon>Metazoa</taxon>
        <taxon>Spiralia</taxon>
        <taxon>Lophotrochozoa</taxon>
        <taxon>Annelida</taxon>
        <taxon>Polychaeta</taxon>
        <taxon>Sedentaria</taxon>
        <taxon>Scolecida</taxon>
        <taxon>Capitellidae</taxon>
        <taxon>Capitella</taxon>
    </lineage>
</organism>
<comment type="catalytic activity">
    <reaction evidence="28">
        <text>octan-3-one + NADPH + O2 + H(+) = ethyl hexanoate + NADP(+) + H2O</text>
        <dbReference type="Rhea" id="RHEA:54856"/>
        <dbReference type="ChEBI" id="CHEBI:15377"/>
        <dbReference type="ChEBI" id="CHEBI:15378"/>
        <dbReference type="ChEBI" id="CHEBI:15379"/>
        <dbReference type="ChEBI" id="CHEBI:57783"/>
        <dbReference type="ChEBI" id="CHEBI:58349"/>
        <dbReference type="ChEBI" id="CHEBI:80946"/>
        <dbReference type="ChEBI" id="CHEBI:86055"/>
    </reaction>
    <physiologicalReaction direction="left-to-right" evidence="28">
        <dbReference type="Rhea" id="RHEA:54857"/>
    </physiologicalReaction>
</comment>
<dbReference type="HOGENOM" id="CLU_006909_8_2_1"/>
<evidence type="ECO:0000256" key="17">
    <source>
        <dbReference type="ARBA" id="ARBA00023136"/>
    </source>
</evidence>
<dbReference type="GO" id="GO:0034899">
    <property type="term" value="F:trimethylamine monooxygenase activity"/>
    <property type="evidence" value="ECO:0007669"/>
    <property type="project" value="UniProtKB-EC"/>
</dbReference>
<evidence type="ECO:0000256" key="14">
    <source>
        <dbReference type="ARBA" id="ARBA00023002"/>
    </source>
</evidence>
<dbReference type="Gene3D" id="3.50.50.60">
    <property type="entry name" value="FAD/NAD(P)-binding domain"/>
    <property type="match status" value="1"/>
</dbReference>
<dbReference type="GO" id="GO:0005789">
    <property type="term" value="C:endoplasmic reticulum membrane"/>
    <property type="evidence" value="ECO:0007669"/>
    <property type="project" value="UniProtKB-SubCell"/>
</dbReference>
<dbReference type="InterPro" id="IPR000960">
    <property type="entry name" value="Flavin_mOase"/>
</dbReference>
<comment type="catalytic activity">
    <reaction evidence="26">
        <text>hypotaurine + NADPH + O2 + H(+) = taurine + NADP(+) + H2O</text>
        <dbReference type="Rhea" id="RHEA:69819"/>
        <dbReference type="ChEBI" id="CHEBI:15377"/>
        <dbReference type="ChEBI" id="CHEBI:15378"/>
        <dbReference type="ChEBI" id="CHEBI:15379"/>
        <dbReference type="ChEBI" id="CHEBI:57783"/>
        <dbReference type="ChEBI" id="CHEBI:57853"/>
        <dbReference type="ChEBI" id="CHEBI:58349"/>
        <dbReference type="ChEBI" id="CHEBI:507393"/>
        <dbReference type="EC" id="1.14.13.8"/>
    </reaction>
    <physiologicalReaction direction="left-to-right" evidence="26">
        <dbReference type="Rhea" id="RHEA:69820"/>
    </physiologicalReaction>
</comment>
<evidence type="ECO:0000256" key="8">
    <source>
        <dbReference type="ARBA" id="ARBA00022692"/>
    </source>
</evidence>
<evidence type="ECO:0000256" key="31">
    <source>
        <dbReference type="ARBA" id="ARBA00049443"/>
    </source>
</evidence>
<evidence type="ECO:0000256" key="1">
    <source>
        <dbReference type="ARBA" id="ARBA00001974"/>
    </source>
</evidence>
<dbReference type="PRINTS" id="PR00370">
    <property type="entry name" value="FMOXYGENASE"/>
</dbReference>
<dbReference type="EnsemblMetazoa" id="CapteT224760">
    <property type="protein sequence ID" value="CapteP224760"/>
    <property type="gene ID" value="CapteG224760"/>
</dbReference>
<comment type="catalytic activity">
    <reaction evidence="21">
        <text>hexan-3-one + NADPH + O2 + H(+) = propyl propanoate + NADP(+) + H2O</text>
        <dbReference type="Rhea" id="RHEA:54848"/>
        <dbReference type="ChEBI" id="CHEBI:15377"/>
        <dbReference type="ChEBI" id="CHEBI:15378"/>
        <dbReference type="ChEBI" id="CHEBI:15379"/>
        <dbReference type="ChEBI" id="CHEBI:57783"/>
        <dbReference type="ChEBI" id="CHEBI:58349"/>
        <dbReference type="ChEBI" id="CHEBI:89828"/>
        <dbReference type="ChEBI" id="CHEBI:89891"/>
    </reaction>
    <physiologicalReaction direction="left-to-right" evidence="21">
        <dbReference type="Rhea" id="RHEA:54849"/>
    </physiologicalReaction>
</comment>
<comment type="cofactor">
    <cofactor evidence="1 33 34">
        <name>FAD</name>
        <dbReference type="ChEBI" id="CHEBI:57692"/>
    </cofactor>
</comment>
<gene>
    <name evidence="35" type="ORF">CAPTEDRAFT_224760</name>
</gene>
<evidence type="ECO:0000256" key="2">
    <source>
        <dbReference type="ARBA" id="ARBA00004389"/>
    </source>
</evidence>
<evidence type="ECO:0000256" key="9">
    <source>
        <dbReference type="ARBA" id="ARBA00022824"/>
    </source>
</evidence>
<evidence type="ECO:0000256" key="16">
    <source>
        <dbReference type="ARBA" id="ARBA00023098"/>
    </source>
</evidence>
<keyword evidence="9 33" id="KW-0256">Endoplasmic reticulum</keyword>
<evidence type="ECO:0000256" key="12">
    <source>
        <dbReference type="ARBA" id="ARBA00022857"/>
    </source>
</evidence>